<dbReference type="RefSeq" id="WP_182632716.1">
    <property type="nucleotide sequence ID" value="NZ_JAALDM010000177.1"/>
</dbReference>
<protein>
    <submittedName>
        <fullName evidence="2">Uncharacterized protein</fullName>
    </submittedName>
</protein>
<keyword evidence="3" id="KW-1185">Reference proteome</keyword>
<gene>
    <name evidence="2" type="ORF">ACFFVD_00475</name>
</gene>
<reference evidence="2 3" key="1">
    <citation type="submission" date="2024-09" db="EMBL/GenBank/DDBJ databases">
        <authorList>
            <person name="Sun Q."/>
            <person name="Mori K."/>
        </authorList>
    </citation>
    <scope>NUCLEOTIDE SEQUENCE [LARGE SCALE GENOMIC DNA]</scope>
    <source>
        <strain evidence="2 3">CCM 7659</strain>
    </source>
</reference>
<feature type="region of interest" description="Disordered" evidence="1">
    <location>
        <begin position="1"/>
        <end position="56"/>
    </location>
</feature>
<sequence length="56" mass="6196">MTNPQNSDRTDAKPGQTDEHKPTDDDQRDNHPDRHDALADEWGDESFPASDPPGAP</sequence>
<name>A0ABV5JKN9_9ACTN</name>
<comment type="caution">
    <text evidence="2">The sequence shown here is derived from an EMBL/GenBank/DDBJ whole genome shotgun (WGS) entry which is preliminary data.</text>
</comment>
<dbReference type="EMBL" id="JBHMDY010000001">
    <property type="protein sequence ID" value="MFB9258274.1"/>
    <property type="molecule type" value="Genomic_DNA"/>
</dbReference>
<dbReference type="Proteomes" id="UP001589700">
    <property type="component" value="Unassembled WGS sequence"/>
</dbReference>
<evidence type="ECO:0000256" key="1">
    <source>
        <dbReference type="SAM" id="MobiDB-lite"/>
    </source>
</evidence>
<proteinExistence type="predicted"/>
<accession>A0ABV5JKN9</accession>
<evidence type="ECO:0000313" key="2">
    <source>
        <dbReference type="EMBL" id="MFB9258274.1"/>
    </source>
</evidence>
<evidence type="ECO:0000313" key="3">
    <source>
        <dbReference type="Proteomes" id="UP001589700"/>
    </source>
</evidence>
<feature type="compositionally biased region" description="Basic and acidic residues" evidence="1">
    <location>
        <begin position="8"/>
        <end position="38"/>
    </location>
</feature>
<organism evidence="2 3">
    <name type="scientific">Dietzia aerolata</name>
    <dbReference type="NCBI Taxonomy" id="595984"/>
    <lineage>
        <taxon>Bacteria</taxon>
        <taxon>Bacillati</taxon>
        <taxon>Actinomycetota</taxon>
        <taxon>Actinomycetes</taxon>
        <taxon>Mycobacteriales</taxon>
        <taxon>Dietziaceae</taxon>
        <taxon>Dietzia</taxon>
    </lineage>
</organism>